<gene>
    <name evidence="1" type="ORF">SAMN05216431_10824</name>
</gene>
<name>A0ABY1AC47_9LACO</name>
<proteinExistence type="predicted"/>
<accession>A0ABY1AC47</accession>
<comment type="caution">
    <text evidence="1">The sequence shown here is derived from an EMBL/GenBank/DDBJ whole genome shotgun (WGS) entry which is preliminary data.</text>
</comment>
<sequence>MPDIYEDDDPHFAWLEFDYPISFPCFLCTHADCNSLVTEFVQEIRQLYLKNNA</sequence>
<organism evidence="1 2">
    <name type="scientific">Ligilactobacillus ruminis</name>
    <dbReference type="NCBI Taxonomy" id="1623"/>
    <lineage>
        <taxon>Bacteria</taxon>
        <taxon>Bacillati</taxon>
        <taxon>Bacillota</taxon>
        <taxon>Bacilli</taxon>
        <taxon>Lactobacillales</taxon>
        <taxon>Lactobacillaceae</taxon>
        <taxon>Ligilactobacillus</taxon>
    </lineage>
</organism>
<evidence type="ECO:0000313" key="2">
    <source>
        <dbReference type="Proteomes" id="UP000182089"/>
    </source>
</evidence>
<dbReference type="EMBL" id="FOCC01000008">
    <property type="protein sequence ID" value="SEM74968.1"/>
    <property type="molecule type" value="Genomic_DNA"/>
</dbReference>
<reference evidence="1 2" key="1">
    <citation type="submission" date="2016-10" db="EMBL/GenBank/DDBJ databases">
        <authorList>
            <person name="Varghese N."/>
            <person name="Submissions S."/>
        </authorList>
    </citation>
    <scope>NUCLEOTIDE SEQUENCE [LARGE SCALE GENOMIC DNA]</scope>
    <source>
        <strain evidence="1 2">WC1T17</strain>
    </source>
</reference>
<evidence type="ECO:0000313" key="1">
    <source>
        <dbReference type="EMBL" id="SEM74968.1"/>
    </source>
</evidence>
<protein>
    <submittedName>
        <fullName evidence="1">Uncharacterized protein</fullName>
    </submittedName>
</protein>
<dbReference type="Proteomes" id="UP000182089">
    <property type="component" value="Unassembled WGS sequence"/>
</dbReference>